<dbReference type="AlphaFoldDB" id="A0A6M8UEP2"/>
<accession>A0A6M8UEP2</accession>
<evidence type="ECO:0000313" key="7">
    <source>
        <dbReference type="EMBL" id="QKJ86947.1"/>
    </source>
</evidence>
<dbReference type="GO" id="GO:0016020">
    <property type="term" value="C:membrane"/>
    <property type="evidence" value="ECO:0007669"/>
    <property type="project" value="UniProtKB-SubCell"/>
</dbReference>
<evidence type="ECO:0000256" key="2">
    <source>
        <dbReference type="ARBA" id="ARBA00022741"/>
    </source>
</evidence>
<keyword evidence="5" id="KW-0472">Membrane</keyword>
<dbReference type="GO" id="GO:0005525">
    <property type="term" value="F:GTP binding"/>
    <property type="evidence" value="ECO:0007669"/>
    <property type="project" value="UniProtKB-KW"/>
</dbReference>
<evidence type="ECO:0000256" key="5">
    <source>
        <dbReference type="ARBA" id="ARBA00023136"/>
    </source>
</evidence>
<keyword evidence="2" id="KW-0547">Nucleotide-binding</keyword>
<evidence type="ECO:0000256" key="1">
    <source>
        <dbReference type="ARBA" id="ARBA00004370"/>
    </source>
</evidence>
<keyword evidence="4" id="KW-0342">GTP-binding</keyword>
<evidence type="ECO:0000256" key="4">
    <source>
        <dbReference type="ARBA" id="ARBA00023134"/>
    </source>
</evidence>
<dbReference type="GO" id="GO:0003924">
    <property type="term" value="F:GTPase activity"/>
    <property type="evidence" value="ECO:0007669"/>
    <property type="project" value="InterPro"/>
</dbReference>
<evidence type="ECO:0000256" key="3">
    <source>
        <dbReference type="ARBA" id="ARBA00022801"/>
    </source>
</evidence>
<keyword evidence="8" id="KW-1185">Reference proteome</keyword>
<gene>
    <name evidence="7" type="ORF">PMPD1_1998</name>
</gene>
<dbReference type="KEGG" id="pmak:PMPD1_1998"/>
<dbReference type="InterPro" id="IPR045063">
    <property type="entry name" value="Dynamin_N"/>
</dbReference>
<dbReference type="RefSeq" id="WP_173633927.1">
    <property type="nucleotide sequence ID" value="NZ_CP054212.1"/>
</dbReference>
<proteinExistence type="predicted"/>
<evidence type="ECO:0000313" key="8">
    <source>
        <dbReference type="Proteomes" id="UP000505325"/>
    </source>
</evidence>
<dbReference type="Gene3D" id="3.40.50.300">
    <property type="entry name" value="P-loop containing nucleotide triphosphate hydrolases"/>
    <property type="match status" value="1"/>
</dbReference>
<dbReference type="EMBL" id="CP054212">
    <property type="protein sequence ID" value="QKJ86947.1"/>
    <property type="molecule type" value="Genomic_DNA"/>
</dbReference>
<dbReference type="PANTHER" id="PTHR10465:SF0">
    <property type="entry name" value="SARCALUMENIN"/>
    <property type="match status" value="1"/>
</dbReference>
<dbReference type="PANTHER" id="PTHR10465">
    <property type="entry name" value="TRANSMEMBRANE GTPASE FZO1"/>
    <property type="match status" value="1"/>
</dbReference>
<dbReference type="Proteomes" id="UP000505325">
    <property type="component" value="Chromosome"/>
</dbReference>
<feature type="domain" description="Dynamin N-terminal" evidence="6">
    <location>
        <begin position="59"/>
        <end position="298"/>
    </location>
</feature>
<name>A0A6M8UEP2_9GAMM</name>
<dbReference type="SUPFAM" id="SSF52540">
    <property type="entry name" value="P-loop containing nucleoside triphosphate hydrolases"/>
    <property type="match status" value="1"/>
</dbReference>
<reference evidence="7 8" key="1">
    <citation type="submission" date="2020-06" db="EMBL/GenBank/DDBJ databases">
        <title>Genome sequence of Paramixta manurensis strain PD-1.</title>
        <authorList>
            <person name="Lee C.W."/>
            <person name="Kim J."/>
        </authorList>
    </citation>
    <scope>NUCLEOTIDE SEQUENCE [LARGE SCALE GENOMIC DNA]</scope>
    <source>
        <strain evidence="7 8">PD-1</strain>
    </source>
</reference>
<sequence length="744" mass="82948">MEYQYLIEKTQKIEALSSKVFDLFELEIQQLKSTHGLDSASSLSAAFEKISTSGRLLNIGMVGRVKAGKSSLLNALFFDGENTLPKAATPMTAALTTLSYGEQFRATIEFYTASDIKQIELNASKYAFELKKLKDQKYAEFTARIQTGTSVDEERILAVIEKQASQEAQNTLPELSASYDQFKRMKASGLTPADLELVGTLEPESHQSLSAQLLDYVGAEGKYMPFTKVVHIHMPIDTLKDISVIDTPGMNDPVQSREARTVELLKACDVVFIVSPAGQFLNENDIELIGRITAKEGVQELVLIASQVDTQLYGSEKRPLLNQTLDNIKASLMQRASSTLSGLKHQSPEVGSVFDNIIRNPGEHLLHCSGVAHGLAQRLDRSDTWDANEQKTWDNLTADYADWFSEHNHDLTQYSLATLANIETIRRIIGDVRQKKDSIIREKMQHLIVHKAGTLDKFTNALQQRIGDRIALINRSDLDGLAKQSKNLLSKRNVLEKRIDIKYSSCVNRYYQGVVSGLEQEADKLFQGTQQKIDDSSTIETSQHTREKSGLGNWFARKMWGGGSETYSKTEKIVQSGPVSVALKGFITTIEASLKRAAEKQHEALEKEISQAVTPEIDKILEGECDPMMMADVILSAVASIPKNTFSLNTPLPIELRPKGRLIGHEADEFITHAETFAAQLRNTTTDEIKHYFARIEKAIPTNISNTFIENMDAKIAQITSQVENSTQTIDRLQRFSAQIQGIR</sequence>
<dbReference type="InterPro" id="IPR027094">
    <property type="entry name" value="Mitofusin_fam"/>
</dbReference>
<evidence type="ECO:0000259" key="6">
    <source>
        <dbReference type="Pfam" id="PF00350"/>
    </source>
</evidence>
<dbReference type="Pfam" id="PF00350">
    <property type="entry name" value="Dynamin_N"/>
    <property type="match status" value="1"/>
</dbReference>
<dbReference type="InterPro" id="IPR027417">
    <property type="entry name" value="P-loop_NTPase"/>
</dbReference>
<protein>
    <submittedName>
        <fullName evidence="7">Dynamin family protein</fullName>
    </submittedName>
</protein>
<keyword evidence="3" id="KW-0378">Hydrolase</keyword>
<organism evidence="7 8">
    <name type="scientific">Paramixta manurensis</name>
    <dbReference type="NCBI Taxonomy" id="2740817"/>
    <lineage>
        <taxon>Bacteria</taxon>
        <taxon>Pseudomonadati</taxon>
        <taxon>Pseudomonadota</taxon>
        <taxon>Gammaproteobacteria</taxon>
        <taxon>Enterobacterales</taxon>
        <taxon>Erwiniaceae</taxon>
        <taxon>Paramixta</taxon>
    </lineage>
</organism>
<comment type="subcellular location">
    <subcellularLocation>
        <location evidence="1">Membrane</location>
    </subcellularLocation>
</comment>